<feature type="region of interest" description="Disordered" evidence="1">
    <location>
        <begin position="517"/>
        <end position="552"/>
    </location>
</feature>
<comment type="caution">
    <text evidence="2">The sequence shown here is derived from an EMBL/GenBank/DDBJ whole genome shotgun (WGS) entry which is preliminary data.</text>
</comment>
<dbReference type="EMBL" id="MPUH01000065">
    <property type="protein sequence ID" value="OMJ92261.1"/>
    <property type="molecule type" value="Genomic_DNA"/>
</dbReference>
<proteinExistence type="predicted"/>
<gene>
    <name evidence="2" type="ORF">SteCoe_5032</name>
</gene>
<feature type="compositionally biased region" description="Basic and acidic residues" evidence="1">
    <location>
        <begin position="90"/>
        <end position="124"/>
    </location>
</feature>
<sequence length="552" mass="64582">MDLNSEPEENSIKDDIPEESLEKNHKKTTLKQTEKNHQIIADKPSHDDKTDNFIEGLLENVSPTYEKDLNKDLENPKPLKEKKKNTKLQNPDEKNLEFEKGNEDDKMILKSYKNKEKNYEKGNIEVESDSEDKKERKSDKGKKSDQGYENEDINYDRNDIDDVLVKKPTLKKKKSEEDFNDTPMHPPSFKKQDTDDYIQDPPKDPLHKKLTIKTSQPAEEFKSESTENKKLKKPKKVIPEKPPSREPIDPNPIYEKPFQEFKEIFSAEDDRQLIEKKTSQDYENPKNIENLEENIYISKKTLPKQTKEKKQKSSEKSQSSRSSSNSNRGKHLKKNEKTKHEENNTKMIKQLLANEMMNNEPEDKNPECPDTPNLGSPIKEVKSLINNQGSAYWSRNEHELENEKLKAKLQEYEETIKRQNDEIKYLKKQLIQHTEKTKRISSPKNPGYFNKKSDGNFFKKEPDLRKEDMDFWNIPDEGLYQKEPQKLEEISALKDLWILNIESGSALYNNISIKKTQGVKPNPLTRAESSKSGNTKSRVLPKISMKREYRKN</sequence>
<feature type="region of interest" description="Disordered" evidence="1">
    <location>
        <begin position="1"/>
        <end position="254"/>
    </location>
</feature>
<feature type="compositionally biased region" description="Basic and acidic residues" evidence="1">
    <location>
        <begin position="237"/>
        <end position="248"/>
    </location>
</feature>
<feature type="compositionally biased region" description="Basic residues" evidence="1">
    <location>
        <begin position="328"/>
        <end position="337"/>
    </location>
</feature>
<evidence type="ECO:0000313" key="2">
    <source>
        <dbReference type="EMBL" id="OMJ92261.1"/>
    </source>
</evidence>
<feature type="compositionally biased region" description="Basic and acidic residues" evidence="1">
    <location>
        <begin position="43"/>
        <end position="52"/>
    </location>
</feature>
<feature type="compositionally biased region" description="Basic and acidic residues" evidence="1">
    <location>
        <begin position="219"/>
        <end position="229"/>
    </location>
</feature>
<feature type="compositionally biased region" description="Basic and acidic residues" evidence="1">
    <location>
        <begin position="305"/>
        <end position="315"/>
    </location>
</feature>
<protein>
    <submittedName>
        <fullName evidence="2">Uncharacterized protein</fullName>
    </submittedName>
</protein>
<feature type="compositionally biased region" description="Basic and acidic residues" evidence="1">
    <location>
        <begin position="154"/>
        <end position="165"/>
    </location>
</feature>
<feature type="compositionally biased region" description="Basic and acidic residues" evidence="1">
    <location>
        <begin position="131"/>
        <end position="146"/>
    </location>
</feature>
<dbReference type="OrthoDB" id="327559at2759"/>
<name>A0A1R2CTE3_9CILI</name>
<dbReference type="AlphaFoldDB" id="A0A1R2CTE3"/>
<feature type="region of interest" description="Disordered" evidence="1">
    <location>
        <begin position="266"/>
        <end position="378"/>
    </location>
</feature>
<dbReference type="Proteomes" id="UP000187209">
    <property type="component" value="Unassembled WGS sequence"/>
</dbReference>
<feature type="compositionally biased region" description="Low complexity" evidence="1">
    <location>
        <begin position="316"/>
        <end position="327"/>
    </location>
</feature>
<feature type="compositionally biased region" description="Basic and acidic residues" evidence="1">
    <location>
        <begin position="266"/>
        <end position="286"/>
    </location>
</feature>
<organism evidence="2 3">
    <name type="scientific">Stentor coeruleus</name>
    <dbReference type="NCBI Taxonomy" id="5963"/>
    <lineage>
        <taxon>Eukaryota</taxon>
        <taxon>Sar</taxon>
        <taxon>Alveolata</taxon>
        <taxon>Ciliophora</taxon>
        <taxon>Postciliodesmatophora</taxon>
        <taxon>Heterotrichea</taxon>
        <taxon>Heterotrichida</taxon>
        <taxon>Stentoridae</taxon>
        <taxon>Stentor</taxon>
    </lineage>
</organism>
<accession>A0A1R2CTE3</accession>
<feature type="compositionally biased region" description="Basic and acidic residues" evidence="1">
    <location>
        <begin position="10"/>
        <end position="23"/>
    </location>
</feature>
<feature type="compositionally biased region" description="Basic and acidic residues" evidence="1">
    <location>
        <begin position="65"/>
        <end position="79"/>
    </location>
</feature>
<reference evidence="2 3" key="1">
    <citation type="submission" date="2016-11" db="EMBL/GenBank/DDBJ databases">
        <title>The macronuclear genome of Stentor coeruleus: a giant cell with tiny introns.</title>
        <authorList>
            <person name="Slabodnick M."/>
            <person name="Ruby J.G."/>
            <person name="Reiff S.B."/>
            <person name="Swart E.C."/>
            <person name="Gosai S."/>
            <person name="Prabakaran S."/>
            <person name="Witkowska E."/>
            <person name="Larue G.E."/>
            <person name="Fisher S."/>
            <person name="Freeman R.M."/>
            <person name="Gunawardena J."/>
            <person name="Chu W."/>
            <person name="Stover N.A."/>
            <person name="Gregory B.D."/>
            <person name="Nowacki M."/>
            <person name="Derisi J."/>
            <person name="Roy S.W."/>
            <person name="Marshall W.F."/>
            <person name="Sood P."/>
        </authorList>
    </citation>
    <scope>NUCLEOTIDE SEQUENCE [LARGE SCALE GENOMIC DNA]</scope>
    <source>
        <strain evidence="2">WM001</strain>
    </source>
</reference>
<feature type="region of interest" description="Disordered" evidence="1">
    <location>
        <begin position="434"/>
        <end position="456"/>
    </location>
</feature>
<evidence type="ECO:0000256" key="1">
    <source>
        <dbReference type="SAM" id="MobiDB-lite"/>
    </source>
</evidence>
<evidence type="ECO:0000313" key="3">
    <source>
        <dbReference type="Proteomes" id="UP000187209"/>
    </source>
</evidence>
<keyword evidence="3" id="KW-1185">Reference proteome</keyword>